<sequence>MKALVFKELKSVFCSSFGAFFSLAFLLIIGGLLWFFSGKYNLVDTGYADLSGFFALSPILFLVLIPALTMRSFSEERKGKTLDILMTRPVSIFHIYLSKYLVALIFVFITLLPTCVYVYSLSQLANPVGNIDLNAIFASYFSLLLLVMVFVSIGLFGSALSKNQVVALIASVILSVFVYYGFALLSGLFLAGKTQAAVSSLGLFHYYELMQKGVIRFKDLLVVVNYLVLFVILALVVLSGSKSRILVRGVVLFVILNVGLYFIPNYRIDFTSDKRYTLSDYTINLLKGTKNEIPLNINIYLSGDLNYGFQRLQDATVNLLNDYNRYVNSSFEIRQTNIYQSESSASEIYEAMAQRGMPGIILNEIDREGKASKKIIYPYAQISKGKDTLDVPLLKNIAGYTAEENINASIESLEFEFTDAIRLLSQEASKSIAFIEGHNEISRTYVYDAEEVLSKYYTVNRGQIGNEINILDNFDAVIIAGPLSKYSETDKYILDQYIMSGGKVLWLIDGAFYSHQDLAQLGHSASMKNDVNLDDMLFSYGVRINSNLIQDNQCVSTYLMSDAGSQSASVVPSYFQPLLIPSQDFPITKNIRDVKAGFASSIDIVNNSTNVTKHILLTTSANTHLVKVPDAIDFDIAKVQNNKDYFDQQFVPVAVSLEGVFTSVFQNRMMPDSIKVGSHKTKNISERTKMIVVSSSDIITNEIQGHGQSSQVLPMGYDRVSQQQFGNRDFIVNAVNWLTGDDGLMQLRTKQQKLYILNKKEAYEKRNQYAILNIAFPVFFIALVMGSISLYRKRKYEK</sequence>
<comment type="subcellular location">
    <subcellularLocation>
        <location evidence="1">Cell membrane</location>
        <topology evidence="1">Multi-pass membrane protein</topology>
    </subcellularLocation>
</comment>
<keyword evidence="4 6" id="KW-1133">Transmembrane helix</keyword>
<evidence type="ECO:0000313" key="9">
    <source>
        <dbReference type="EMBL" id="SBV96791.1"/>
    </source>
</evidence>
<reference evidence="9" key="1">
    <citation type="submission" date="2016-04" db="EMBL/GenBank/DDBJ databases">
        <authorList>
            <person name="Evans L.H."/>
            <person name="Alamgir A."/>
            <person name="Owens N."/>
            <person name="Weber N.D."/>
            <person name="Virtaneva K."/>
            <person name="Barbian K."/>
            <person name="Babar A."/>
            <person name="Rosenke K."/>
        </authorList>
    </citation>
    <scope>NUCLEOTIDE SEQUENCE</scope>
    <source>
        <strain evidence="9">86-2</strain>
    </source>
</reference>
<evidence type="ECO:0000259" key="7">
    <source>
        <dbReference type="Pfam" id="PF09822"/>
    </source>
</evidence>
<keyword evidence="3 6" id="KW-0812">Transmembrane</keyword>
<accession>A0A212JBJ1</accession>
<feature type="domain" description="ABC-type uncharacterised transport system" evidence="7">
    <location>
        <begin position="430"/>
        <end position="734"/>
    </location>
</feature>
<dbReference type="PANTHER" id="PTHR30294">
    <property type="entry name" value="MEMBRANE COMPONENT OF ABC TRANSPORTER YHHJ-RELATED"/>
    <property type="match status" value="1"/>
</dbReference>
<evidence type="ECO:0000256" key="6">
    <source>
        <dbReference type="SAM" id="Phobius"/>
    </source>
</evidence>
<evidence type="ECO:0000256" key="5">
    <source>
        <dbReference type="ARBA" id="ARBA00023136"/>
    </source>
</evidence>
<keyword evidence="2" id="KW-1003">Cell membrane</keyword>
<feature type="transmembrane region" description="Helical" evidence="6">
    <location>
        <begin position="167"/>
        <end position="191"/>
    </location>
</feature>
<proteinExistence type="predicted"/>
<feature type="transmembrane region" description="Helical" evidence="6">
    <location>
        <begin position="220"/>
        <end position="238"/>
    </location>
</feature>
<dbReference type="EMBL" id="FLUL01000001">
    <property type="protein sequence ID" value="SBV96791.1"/>
    <property type="molecule type" value="Genomic_DNA"/>
</dbReference>
<feature type="transmembrane region" description="Helical" evidence="6">
    <location>
        <begin position="140"/>
        <end position="160"/>
    </location>
</feature>
<dbReference type="InterPro" id="IPR019196">
    <property type="entry name" value="ABC_transp_unknown"/>
</dbReference>
<dbReference type="Pfam" id="PF23357">
    <property type="entry name" value="DUF7088"/>
    <property type="match status" value="1"/>
</dbReference>
<dbReference type="AlphaFoldDB" id="A0A212JBJ1"/>
<name>A0A212JBJ1_9BACT</name>
<dbReference type="Pfam" id="PF09822">
    <property type="entry name" value="ABC_transp_aux"/>
    <property type="match status" value="1"/>
</dbReference>
<feature type="transmembrane region" description="Helical" evidence="6">
    <location>
        <begin position="47"/>
        <end position="68"/>
    </location>
</feature>
<organism evidence="9">
    <name type="scientific">uncultured Dysgonomonas sp</name>
    <dbReference type="NCBI Taxonomy" id="206096"/>
    <lineage>
        <taxon>Bacteria</taxon>
        <taxon>Pseudomonadati</taxon>
        <taxon>Bacteroidota</taxon>
        <taxon>Bacteroidia</taxon>
        <taxon>Bacteroidales</taxon>
        <taxon>Dysgonomonadaceae</taxon>
        <taxon>Dysgonomonas</taxon>
        <taxon>environmental samples</taxon>
    </lineage>
</organism>
<dbReference type="InterPro" id="IPR019863">
    <property type="entry name" value="Motility-assoc_ABC-rel_GldG"/>
</dbReference>
<dbReference type="GO" id="GO:0005886">
    <property type="term" value="C:plasma membrane"/>
    <property type="evidence" value="ECO:0007669"/>
    <property type="project" value="UniProtKB-SubCell"/>
</dbReference>
<feature type="transmembrane region" description="Helical" evidence="6">
    <location>
        <begin position="245"/>
        <end position="263"/>
    </location>
</feature>
<evidence type="ECO:0000256" key="2">
    <source>
        <dbReference type="ARBA" id="ARBA00022475"/>
    </source>
</evidence>
<feature type="transmembrane region" description="Helical" evidence="6">
    <location>
        <begin position="769"/>
        <end position="791"/>
    </location>
</feature>
<feature type="transmembrane region" description="Helical" evidence="6">
    <location>
        <begin position="12"/>
        <end position="35"/>
    </location>
</feature>
<dbReference type="Pfam" id="PF12730">
    <property type="entry name" value="ABC2_membrane_4"/>
    <property type="match status" value="1"/>
</dbReference>
<dbReference type="InterPro" id="IPR055396">
    <property type="entry name" value="DUF7088"/>
</dbReference>
<gene>
    <name evidence="9" type="ORF">KL86DYS2_11157</name>
</gene>
<feature type="domain" description="DUF7088" evidence="8">
    <location>
        <begin position="272"/>
        <end position="382"/>
    </location>
</feature>
<dbReference type="RefSeq" id="WP_296948120.1">
    <property type="nucleotide sequence ID" value="NZ_LT599021.1"/>
</dbReference>
<keyword evidence="5 6" id="KW-0472">Membrane</keyword>
<dbReference type="InterPro" id="IPR051449">
    <property type="entry name" value="ABC-2_transporter_component"/>
</dbReference>
<feature type="transmembrane region" description="Helical" evidence="6">
    <location>
        <begin position="100"/>
        <end position="120"/>
    </location>
</feature>
<dbReference type="PANTHER" id="PTHR30294:SF29">
    <property type="entry name" value="MULTIDRUG ABC TRANSPORTER PERMEASE YBHS-RELATED"/>
    <property type="match status" value="1"/>
</dbReference>
<evidence type="ECO:0000256" key="3">
    <source>
        <dbReference type="ARBA" id="ARBA00022692"/>
    </source>
</evidence>
<evidence type="ECO:0000256" key="4">
    <source>
        <dbReference type="ARBA" id="ARBA00022989"/>
    </source>
</evidence>
<protein>
    <submittedName>
        <fullName evidence="9">Uncharacterized protein</fullName>
    </submittedName>
</protein>
<evidence type="ECO:0000256" key="1">
    <source>
        <dbReference type="ARBA" id="ARBA00004651"/>
    </source>
</evidence>
<dbReference type="NCBIfam" id="TIGR03521">
    <property type="entry name" value="GldG"/>
    <property type="match status" value="1"/>
</dbReference>
<evidence type="ECO:0000259" key="8">
    <source>
        <dbReference type="Pfam" id="PF23357"/>
    </source>
</evidence>